<dbReference type="GO" id="GO:0003979">
    <property type="term" value="F:UDP-glucose 6-dehydrogenase activity"/>
    <property type="evidence" value="ECO:0007669"/>
    <property type="project" value="UniProtKB-EC"/>
</dbReference>
<evidence type="ECO:0000256" key="9">
    <source>
        <dbReference type="PIRSR" id="PIRSR500134-2"/>
    </source>
</evidence>
<dbReference type="InterPro" id="IPR001732">
    <property type="entry name" value="UDP-Glc/GDP-Man_DH_N"/>
</dbReference>
<keyword evidence="5 7" id="KW-0520">NAD</keyword>
<evidence type="ECO:0000256" key="10">
    <source>
        <dbReference type="PIRSR" id="PIRSR500134-3"/>
    </source>
</evidence>
<reference evidence="12 13" key="1">
    <citation type="submission" date="2014-06" db="EMBL/GenBank/DDBJ databases">
        <title>Draft genome sequence of Bacillus manliponensis JCM 15802 (MCCC 1A00708).</title>
        <authorList>
            <person name="Lai Q."/>
            <person name="Liu Y."/>
            <person name="Shao Z."/>
        </authorList>
    </citation>
    <scope>NUCLEOTIDE SEQUENCE [LARGE SCALE GENOMIC DNA]</scope>
    <source>
        <strain evidence="12 13">JCM 15802</strain>
    </source>
</reference>
<evidence type="ECO:0000313" key="13">
    <source>
        <dbReference type="Proteomes" id="UP000027822"/>
    </source>
</evidence>
<protein>
    <recommendedName>
        <fullName evidence="3 7">UDP-glucose 6-dehydrogenase</fullName>
        <ecNumber evidence="3 7">1.1.1.22</ecNumber>
    </recommendedName>
</protein>
<dbReference type="InterPro" id="IPR017476">
    <property type="entry name" value="UDP-Glc/GDP-Man"/>
</dbReference>
<evidence type="ECO:0000256" key="2">
    <source>
        <dbReference type="ARBA" id="ARBA00006601"/>
    </source>
</evidence>
<dbReference type="InterPro" id="IPR036220">
    <property type="entry name" value="UDP-Glc/GDP-Man_DH_C_sf"/>
</dbReference>
<dbReference type="InterPro" id="IPR014026">
    <property type="entry name" value="UDP-Glc/GDP-Man_DH_dimer"/>
</dbReference>
<feature type="domain" description="UDP-glucose/GDP-mannose dehydrogenase C-terminal" evidence="11">
    <location>
        <begin position="327"/>
        <end position="423"/>
    </location>
</feature>
<feature type="binding site" evidence="10">
    <location>
        <position position="130"/>
    </location>
    <ligand>
        <name>NAD(+)</name>
        <dbReference type="ChEBI" id="CHEBI:57540"/>
    </ligand>
</feature>
<dbReference type="PANTHER" id="PTHR43750:SF3">
    <property type="entry name" value="UDP-GLUCOSE 6-DEHYDROGENASE TUAD"/>
    <property type="match status" value="1"/>
</dbReference>
<dbReference type="SUPFAM" id="SSF48179">
    <property type="entry name" value="6-phosphogluconate dehydrogenase C-terminal domain-like"/>
    <property type="match status" value="1"/>
</dbReference>
<dbReference type="EMBL" id="JOTN01000004">
    <property type="protein sequence ID" value="KEK20240.1"/>
    <property type="molecule type" value="Genomic_DNA"/>
</dbReference>
<dbReference type="SMART" id="SM00984">
    <property type="entry name" value="UDPG_MGDP_dh_C"/>
    <property type="match status" value="1"/>
</dbReference>
<dbReference type="Pfam" id="PF00984">
    <property type="entry name" value="UDPG_MGDP_dh"/>
    <property type="match status" value="1"/>
</dbReference>
<feature type="binding site" evidence="10">
    <location>
        <position position="38"/>
    </location>
    <ligand>
        <name>NAD(+)</name>
        <dbReference type="ChEBI" id="CHEBI:57540"/>
    </ligand>
</feature>
<dbReference type="eggNOG" id="COG1004">
    <property type="taxonomic scope" value="Bacteria"/>
</dbReference>
<evidence type="ECO:0000256" key="1">
    <source>
        <dbReference type="ARBA" id="ARBA00004701"/>
    </source>
</evidence>
<dbReference type="UniPathway" id="UPA00038">
    <property type="reaction ID" value="UER00491"/>
</dbReference>
<keyword evidence="13" id="KW-1185">Reference proteome</keyword>
<dbReference type="GO" id="GO:0000271">
    <property type="term" value="P:polysaccharide biosynthetic process"/>
    <property type="evidence" value="ECO:0007669"/>
    <property type="project" value="InterPro"/>
</dbReference>
<dbReference type="PIRSF" id="PIRSF500134">
    <property type="entry name" value="UDPglc_DH_bac"/>
    <property type="match status" value="1"/>
</dbReference>
<sequence length="424" mass="47800">MVGSLKMNYTITVLGLGFVGLTTALTFAEKKHKVYGFDIDSSKMDIIKSGNLPFIEPELNRILLRHNNHNFIVTNDIEEAVINSEFIFLCVGTPSKDNGEADLTYIYSALDMFTSVLHDGKYRVIVIKSTVPPSTTSEKVIPYLQQKSLAVGEIFSVANNPEFLRAGKCWNDMINADRIVCGVSDQKGEDMLRSLYSRFNSLFFPVSLNTSEFIKYLSNTLLATMISYANEMSKIADTIGNIQVKEAFHILHMDHRWGDCDMRNYVYPGCGYGGYCLPKDTQAMYAQALSKGYEPHLLKNVIAVNNTMPQFMVDKIMRIAKPFDKIGILGLSFKPGSNDVRDSSSAKIISLLLKAGYNNLMAFDPLANEAFDREYKLNQILYCDSLEDMCEKADILVLTTAWEEFAKADKKYPNKPIIDCRYFL</sequence>
<comment type="similarity">
    <text evidence="2 7">Belongs to the UDP-glucose/GDP-mannose dehydrogenase family.</text>
</comment>
<dbReference type="InterPro" id="IPR008927">
    <property type="entry name" value="6-PGluconate_DH-like_C_sf"/>
</dbReference>
<dbReference type="SUPFAM" id="SSF52413">
    <property type="entry name" value="UDP-glucose/GDP-mannose dehydrogenase C-terminal domain"/>
    <property type="match status" value="1"/>
</dbReference>
<feature type="binding site" evidence="9">
    <location>
        <position position="273"/>
    </location>
    <ligand>
        <name>substrate</name>
    </ligand>
</feature>
<dbReference type="PIRSF" id="PIRSF000124">
    <property type="entry name" value="UDPglc_GDPman_dh"/>
    <property type="match status" value="1"/>
</dbReference>
<comment type="caution">
    <text evidence="12">The sequence shown here is derived from an EMBL/GenBank/DDBJ whole genome shotgun (WGS) entry which is preliminary data.</text>
</comment>
<evidence type="ECO:0000256" key="3">
    <source>
        <dbReference type="ARBA" id="ARBA00012954"/>
    </source>
</evidence>
<dbReference type="Gene3D" id="3.40.50.720">
    <property type="entry name" value="NAD(P)-binding Rossmann-like Domain"/>
    <property type="match status" value="2"/>
</dbReference>
<dbReference type="Proteomes" id="UP000027822">
    <property type="component" value="Unassembled WGS sequence"/>
</dbReference>
<comment type="pathway">
    <text evidence="1">Nucleotide-sugar biosynthesis; UDP-alpha-D-glucuronate biosynthesis; UDP-alpha-D-glucuronate from UDP-alpha-D-glucose: step 1/1.</text>
</comment>
<feature type="binding site" evidence="10">
    <location>
        <position position="43"/>
    </location>
    <ligand>
        <name>NAD(+)</name>
        <dbReference type="ChEBI" id="CHEBI:57540"/>
    </ligand>
</feature>
<evidence type="ECO:0000256" key="8">
    <source>
        <dbReference type="PIRSR" id="PIRSR500134-1"/>
    </source>
</evidence>
<dbReference type="GO" id="GO:0051287">
    <property type="term" value="F:NAD binding"/>
    <property type="evidence" value="ECO:0007669"/>
    <property type="project" value="InterPro"/>
</dbReference>
<dbReference type="STRING" id="574376.BAMA_17510"/>
<dbReference type="SUPFAM" id="SSF51735">
    <property type="entry name" value="NAD(P)-binding Rossmann-fold domains"/>
    <property type="match status" value="1"/>
</dbReference>
<evidence type="ECO:0000256" key="5">
    <source>
        <dbReference type="ARBA" id="ARBA00023027"/>
    </source>
</evidence>
<gene>
    <name evidence="12" type="ORF">BAMA_17510</name>
</gene>
<evidence type="ECO:0000259" key="11">
    <source>
        <dbReference type="SMART" id="SM00984"/>
    </source>
</evidence>
<dbReference type="PANTHER" id="PTHR43750">
    <property type="entry name" value="UDP-GLUCOSE 6-DEHYDROGENASE TUAD"/>
    <property type="match status" value="1"/>
</dbReference>
<dbReference type="EC" id="1.1.1.22" evidence="3 7"/>
<dbReference type="Pfam" id="PF03721">
    <property type="entry name" value="UDPG_MGDP_dh_N"/>
    <property type="match status" value="1"/>
</dbReference>
<dbReference type="InterPro" id="IPR036291">
    <property type="entry name" value="NAD(P)-bd_dom_sf"/>
</dbReference>
<feature type="binding site" evidence="9">
    <location>
        <position position="334"/>
    </location>
    <ligand>
        <name>substrate</name>
    </ligand>
</feature>
<dbReference type="InterPro" id="IPR014027">
    <property type="entry name" value="UDP-Glc/GDP-Man_DH_C"/>
</dbReference>
<dbReference type="Pfam" id="PF03720">
    <property type="entry name" value="UDPG_MGDP_dh_C"/>
    <property type="match status" value="1"/>
</dbReference>
<feature type="binding site" evidence="9">
    <location>
        <position position="215"/>
    </location>
    <ligand>
        <name>substrate</name>
    </ligand>
</feature>
<evidence type="ECO:0000313" key="12">
    <source>
        <dbReference type="EMBL" id="KEK20240.1"/>
    </source>
</evidence>
<keyword evidence="4 7" id="KW-0560">Oxidoreductase</keyword>
<evidence type="ECO:0000256" key="4">
    <source>
        <dbReference type="ARBA" id="ARBA00023002"/>
    </source>
</evidence>
<feature type="active site" description="Nucleophile" evidence="8">
    <location>
        <position position="276"/>
    </location>
</feature>
<name>A0A073K167_9BACI</name>
<dbReference type="GO" id="GO:0006065">
    <property type="term" value="P:UDP-glucuronate biosynthetic process"/>
    <property type="evidence" value="ECO:0007669"/>
    <property type="project" value="UniProtKB-UniPathway"/>
</dbReference>
<dbReference type="InterPro" id="IPR028357">
    <property type="entry name" value="UDPglc_DH_bac"/>
</dbReference>
<dbReference type="Gene3D" id="1.20.5.100">
    <property type="entry name" value="Cytochrome c1, transmembrane anchor, C-terminal"/>
    <property type="match status" value="1"/>
</dbReference>
<dbReference type="NCBIfam" id="TIGR03026">
    <property type="entry name" value="NDP-sugDHase"/>
    <property type="match status" value="1"/>
</dbReference>
<accession>A0A073K167</accession>
<feature type="binding site" evidence="10">
    <location>
        <position position="341"/>
    </location>
    <ligand>
        <name>NAD(+)</name>
        <dbReference type="ChEBI" id="CHEBI:57540"/>
    </ligand>
</feature>
<feature type="binding site" evidence="9">
    <location>
        <begin position="265"/>
        <end position="269"/>
    </location>
    <ligand>
        <name>substrate</name>
    </ligand>
</feature>
<organism evidence="12 13">
    <name type="scientific">Bacillus manliponensis</name>
    <dbReference type="NCBI Taxonomy" id="574376"/>
    <lineage>
        <taxon>Bacteria</taxon>
        <taxon>Bacillati</taxon>
        <taxon>Bacillota</taxon>
        <taxon>Bacilli</taxon>
        <taxon>Bacillales</taxon>
        <taxon>Bacillaceae</taxon>
        <taxon>Bacillus</taxon>
        <taxon>Bacillus cereus group</taxon>
    </lineage>
</organism>
<feature type="binding site" evidence="10">
    <location>
        <position position="279"/>
    </location>
    <ligand>
        <name>NAD(+)</name>
        <dbReference type="ChEBI" id="CHEBI:57540"/>
    </ligand>
</feature>
<proteinExistence type="inferred from homology"/>
<evidence type="ECO:0000256" key="6">
    <source>
        <dbReference type="ARBA" id="ARBA00047473"/>
    </source>
</evidence>
<evidence type="ECO:0000256" key="7">
    <source>
        <dbReference type="PIRNR" id="PIRNR000124"/>
    </source>
</evidence>
<dbReference type="AlphaFoldDB" id="A0A073K167"/>
<comment type="catalytic activity">
    <reaction evidence="6 7">
        <text>UDP-alpha-D-glucose + 2 NAD(+) + H2O = UDP-alpha-D-glucuronate + 2 NADH + 3 H(+)</text>
        <dbReference type="Rhea" id="RHEA:23596"/>
        <dbReference type="ChEBI" id="CHEBI:15377"/>
        <dbReference type="ChEBI" id="CHEBI:15378"/>
        <dbReference type="ChEBI" id="CHEBI:57540"/>
        <dbReference type="ChEBI" id="CHEBI:57945"/>
        <dbReference type="ChEBI" id="CHEBI:58052"/>
        <dbReference type="ChEBI" id="CHEBI:58885"/>
        <dbReference type="EC" id="1.1.1.22"/>
    </reaction>
</comment>
<feature type="binding site" evidence="10">
    <location>
        <position position="93"/>
    </location>
    <ligand>
        <name>NAD(+)</name>
        <dbReference type="ChEBI" id="CHEBI:57540"/>
    </ligand>
</feature>